<dbReference type="InterPro" id="IPR012337">
    <property type="entry name" value="RNaseH-like_sf"/>
</dbReference>
<name>A0A8X8WU63_SALSN</name>
<dbReference type="InterPro" id="IPR052035">
    <property type="entry name" value="ZnF_BED_domain_contain"/>
</dbReference>
<proteinExistence type="predicted"/>
<reference evidence="1" key="1">
    <citation type="submission" date="2018-01" db="EMBL/GenBank/DDBJ databases">
        <authorList>
            <person name="Mao J.F."/>
        </authorList>
    </citation>
    <scope>NUCLEOTIDE SEQUENCE</scope>
    <source>
        <strain evidence="1">Huo1</strain>
        <tissue evidence="1">Leaf</tissue>
    </source>
</reference>
<keyword evidence="2" id="KW-1185">Reference proteome</keyword>
<dbReference type="AlphaFoldDB" id="A0A8X8WU63"/>
<dbReference type="Proteomes" id="UP000298416">
    <property type="component" value="Unassembled WGS sequence"/>
</dbReference>
<sequence>MPRGGHTRRRTSSSIDTPLDAELLADAAEEPNNIEGEQDIVGFSQDVGSNQPNLDMLEDIEVEQLGLKGIKKRKHVVRSDIWKEFDRVIEDSIQKGKCKRCKKLIAADPKNNGTSAMMIILDEQPFRCVEHEGFRLFCCDMLLNFKIPSKYTIRSKCVKMFLKERELLKVVFSGPGMAIKEMKSTFNARGMLVANGQYFHQRCVAHVLNLVVEDNMKQIDMVVVRVREAVKWIKGSWSKAFKDIVNVALLYEPAMKRFSNVTPQFGRDFGFEKPETQRPLAYLEKKIGLN</sequence>
<protein>
    <recommendedName>
        <fullName evidence="3">Zinc finger BED domain-containing protein RICESLEEPER</fullName>
    </recommendedName>
</protein>
<evidence type="ECO:0000313" key="1">
    <source>
        <dbReference type="EMBL" id="KAG6401031.1"/>
    </source>
</evidence>
<organism evidence="1">
    <name type="scientific">Salvia splendens</name>
    <name type="common">Scarlet sage</name>
    <dbReference type="NCBI Taxonomy" id="180675"/>
    <lineage>
        <taxon>Eukaryota</taxon>
        <taxon>Viridiplantae</taxon>
        <taxon>Streptophyta</taxon>
        <taxon>Embryophyta</taxon>
        <taxon>Tracheophyta</taxon>
        <taxon>Spermatophyta</taxon>
        <taxon>Magnoliopsida</taxon>
        <taxon>eudicotyledons</taxon>
        <taxon>Gunneridae</taxon>
        <taxon>Pentapetalae</taxon>
        <taxon>asterids</taxon>
        <taxon>lamiids</taxon>
        <taxon>Lamiales</taxon>
        <taxon>Lamiaceae</taxon>
        <taxon>Nepetoideae</taxon>
        <taxon>Mentheae</taxon>
        <taxon>Salviinae</taxon>
        <taxon>Salvia</taxon>
        <taxon>Salvia subgen. Calosphace</taxon>
        <taxon>core Calosphace</taxon>
    </lineage>
</organism>
<dbReference type="EMBL" id="PNBA02000014">
    <property type="protein sequence ID" value="KAG6401031.1"/>
    <property type="molecule type" value="Genomic_DNA"/>
</dbReference>
<accession>A0A8X8WU63</accession>
<dbReference type="PANTHER" id="PTHR46481:SF6">
    <property type="entry name" value="ZINC FINGER BED DOMAIN-CONTAINING PROTEIN RICESLEEPER 2-LIKE"/>
    <property type="match status" value="1"/>
</dbReference>
<evidence type="ECO:0008006" key="3">
    <source>
        <dbReference type="Google" id="ProtNLM"/>
    </source>
</evidence>
<dbReference type="PANTHER" id="PTHR46481">
    <property type="entry name" value="ZINC FINGER BED DOMAIN-CONTAINING PROTEIN 4"/>
    <property type="match status" value="1"/>
</dbReference>
<evidence type="ECO:0000313" key="2">
    <source>
        <dbReference type="Proteomes" id="UP000298416"/>
    </source>
</evidence>
<dbReference type="SUPFAM" id="SSF53098">
    <property type="entry name" value="Ribonuclease H-like"/>
    <property type="match status" value="1"/>
</dbReference>
<gene>
    <name evidence="1" type="ORF">SASPL_137876</name>
</gene>
<reference evidence="1" key="2">
    <citation type="submission" date="2020-08" db="EMBL/GenBank/DDBJ databases">
        <title>Plant Genome Project.</title>
        <authorList>
            <person name="Zhang R.-G."/>
        </authorList>
    </citation>
    <scope>NUCLEOTIDE SEQUENCE</scope>
    <source>
        <strain evidence="1">Huo1</strain>
        <tissue evidence="1">Leaf</tissue>
    </source>
</reference>
<comment type="caution">
    <text evidence="1">The sequence shown here is derived from an EMBL/GenBank/DDBJ whole genome shotgun (WGS) entry which is preliminary data.</text>
</comment>